<feature type="transmembrane region" description="Helical" evidence="1">
    <location>
        <begin position="234"/>
        <end position="254"/>
    </location>
</feature>
<feature type="signal peptide" evidence="2">
    <location>
        <begin position="1"/>
        <end position="20"/>
    </location>
</feature>
<organism evidence="3 4">
    <name type="scientific">Rhodothermus marinus (strain ATCC 43812 / DSM 4252 / R-10)</name>
    <name type="common">Rhodothermus obamensis</name>
    <dbReference type="NCBI Taxonomy" id="518766"/>
    <lineage>
        <taxon>Bacteria</taxon>
        <taxon>Pseudomonadati</taxon>
        <taxon>Rhodothermota</taxon>
        <taxon>Rhodothermia</taxon>
        <taxon>Rhodothermales</taxon>
        <taxon>Rhodothermaceae</taxon>
        <taxon>Rhodothermus</taxon>
    </lineage>
</organism>
<feature type="chain" id="PRO_5003010994" description="PEGA domain-containing protein" evidence="2">
    <location>
        <begin position="21"/>
        <end position="255"/>
    </location>
</feature>
<sequence>MNRWPLVLSLCLGLWPMASGWSQPVVVLDTNWPEARVYADSIALGLAARRIFYIPPGARTLRLVPPEGDTWAIPPRLITLPDTTADTLHVAAIFRYHYRIESVPSGARVFLGPPEHRHLLGETPFLEAFDAPLRDTLYLVRSGYASATLWPGQDVWNRHRVLLQPLDVATPDVQPWRPTVRRRHWITYAALGVAVAATAVSIHYKFQADRLYARYEETGDPALRPRIRSLDLRAGVALGVAQLGLGVAAFRLIFR</sequence>
<keyword evidence="1" id="KW-1133">Transmembrane helix</keyword>
<dbReference type="KEGG" id="rmr:Rmar_1728"/>
<evidence type="ECO:0008006" key="5">
    <source>
        <dbReference type="Google" id="ProtNLM"/>
    </source>
</evidence>
<evidence type="ECO:0000313" key="3">
    <source>
        <dbReference type="EMBL" id="ACY48612.1"/>
    </source>
</evidence>
<accession>D0MJF4</accession>
<protein>
    <recommendedName>
        <fullName evidence="5">PEGA domain-containing protein</fullName>
    </recommendedName>
</protein>
<dbReference type="Proteomes" id="UP000002221">
    <property type="component" value="Chromosome"/>
</dbReference>
<keyword evidence="4" id="KW-1185">Reference proteome</keyword>
<dbReference type="EMBL" id="CP001807">
    <property type="protein sequence ID" value="ACY48612.1"/>
    <property type="molecule type" value="Genomic_DNA"/>
</dbReference>
<keyword evidence="1" id="KW-0472">Membrane</keyword>
<evidence type="ECO:0000313" key="4">
    <source>
        <dbReference type="Proteomes" id="UP000002221"/>
    </source>
</evidence>
<evidence type="ECO:0000256" key="1">
    <source>
        <dbReference type="SAM" id="Phobius"/>
    </source>
</evidence>
<reference evidence="3 4" key="1">
    <citation type="journal article" date="2009" name="Stand. Genomic Sci.">
        <title>Complete genome sequence of Rhodothermus marinus type strain (R-10).</title>
        <authorList>
            <person name="Nolan M."/>
            <person name="Tindall B.J."/>
            <person name="Pomrenke H."/>
            <person name="Lapidus A."/>
            <person name="Copeland A."/>
            <person name="Glavina Del Rio T."/>
            <person name="Lucas S."/>
            <person name="Chen F."/>
            <person name="Tice H."/>
            <person name="Cheng J.F."/>
            <person name="Saunders E."/>
            <person name="Han C."/>
            <person name="Bruce D."/>
            <person name="Goodwin L."/>
            <person name="Chain P."/>
            <person name="Pitluck S."/>
            <person name="Ovchinikova G."/>
            <person name="Pati A."/>
            <person name="Ivanova N."/>
            <person name="Mavromatis K."/>
            <person name="Chen A."/>
            <person name="Palaniappan K."/>
            <person name="Land M."/>
            <person name="Hauser L."/>
            <person name="Chang Y.J."/>
            <person name="Jeffries C.D."/>
            <person name="Brettin T."/>
            <person name="Goker M."/>
            <person name="Bristow J."/>
            <person name="Eisen J.A."/>
            <person name="Markowitz V."/>
            <person name="Hugenholtz P."/>
            <person name="Kyrpides N.C."/>
            <person name="Klenk H.P."/>
            <person name="Detter J.C."/>
        </authorList>
    </citation>
    <scope>NUCLEOTIDE SEQUENCE [LARGE SCALE GENOMIC DNA]</scope>
    <source>
        <strain evidence="4">ATCC 43812 / DSM 4252 / R-10</strain>
    </source>
</reference>
<dbReference type="AlphaFoldDB" id="D0MJF4"/>
<proteinExistence type="predicted"/>
<dbReference type="STRING" id="518766.Rmar_1728"/>
<evidence type="ECO:0000256" key="2">
    <source>
        <dbReference type="SAM" id="SignalP"/>
    </source>
</evidence>
<dbReference type="HOGENOM" id="CLU_1089406_0_0_10"/>
<name>D0MJF4_RHOM4</name>
<gene>
    <name evidence="3" type="ordered locus">Rmar_1728</name>
</gene>
<feature type="transmembrane region" description="Helical" evidence="1">
    <location>
        <begin position="185"/>
        <end position="204"/>
    </location>
</feature>
<keyword evidence="1" id="KW-0812">Transmembrane</keyword>
<keyword evidence="2" id="KW-0732">Signal</keyword>
<dbReference type="RefSeq" id="WP_012844223.1">
    <property type="nucleotide sequence ID" value="NC_013501.1"/>
</dbReference>